<feature type="transmembrane region" description="Helical" evidence="1">
    <location>
        <begin position="123"/>
        <end position="140"/>
    </location>
</feature>
<keyword evidence="1" id="KW-0812">Transmembrane</keyword>
<gene>
    <name evidence="3" type="ORF">LRP50_00625</name>
</gene>
<dbReference type="Proteomes" id="UP001149400">
    <property type="component" value="Unassembled WGS sequence"/>
</dbReference>
<accession>A0ABT5QUD8</accession>
<organism evidence="3 4">
    <name type="scientific">Enterovibrio gelatinilyticus</name>
    <dbReference type="NCBI Taxonomy" id="2899819"/>
    <lineage>
        <taxon>Bacteria</taxon>
        <taxon>Pseudomonadati</taxon>
        <taxon>Pseudomonadota</taxon>
        <taxon>Gammaproteobacteria</taxon>
        <taxon>Vibrionales</taxon>
        <taxon>Vibrionaceae</taxon>
        <taxon>Enterovibrio</taxon>
    </lineage>
</organism>
<name>A0ABT5QUD8_9GAMM</name>
<sequence>MKRNGIRAATILTSAIPFAASAHTGHDTYGFLVGLSHPLTGADHMMAMLAVGMWAMSLNASGSKNATRAIPAMFIVVMAIGALAVMSGLVVPFVEVVSFIETGIAVSVLLLGMLLVGGTRLPLSVTLPATACFAVFHGIAHGAELPLSAHAVGYTLGFLFATTLLIAVGGALSAYARRHSNARIALPVSGGVFALAGLYQLMG</sequence>
<dbReference type="RefSeq" id="WP_274162585.1">
    <property type="nucleotide sequence ID" value="NZ_JAJUBC010000001.1"/>
</dbReference>
<evidence type="ECO:0000313" key="3">
    <source>
        <dbReference type="EMBL" id="MDD1791632.1"/>
    </source>
</evidence>
<keyword evidence="4" id="KW-1185">Reference proteome</keyword>
<evidence type="ECO:0000313" key="4">
    <source>
        <dbReference type="Proteomes" id="UP001149400"/>
    </source>
</evidence>
<keyword evidence="2" id="KW-0732">Signal</keyword>
<evidence type="ECO:0000256" key="2">
    <source>
        <dbReference type="SAM" id="SignalP"/>
    </source>
</evidence>
<evidence type="ECO:0000256" key="1">
    <source>
        <dbReference type="SAM" id="Phobius"/>
    </source>
</evidence>
<keyword evidence="1" id="KW-1133">Transmembrane helix</keyword>
<feature type="chain" id="PRO_5045250301" evidence="2">
    <location>
        <begin position="23"/>
        <end position="203"/>
    </location>
</feature>
<dbReference type="EMBL" id="JAJUBC010000001">
    <property type="protein sequence ID" value="MDD1791632.1"/>
    <property type="molecule type" value="Genomic_DNA"/>
</dbReference>
<feature type="transmembrane region" description="Helical" evidence="1">
    <location>
        <begin position="45"/>
        <end position="62"/>
    </location>
</feature>
<dbReference type="Pfam" id="PF04955">
    <property type="entry name" value="HupE_UreJ"/>
    <property type="match status" value="1"/>
</dbReference>
<dbReference type="PIRSF" id="PIRSF016919">
    <property type="entry name" value="HupE_UreJ"/>
    <property type="match status" value="1"/>
</dbReference>
<feature type="transmembrane region" description="Helical" evidence="1">
    <location>
        <begin position="96"/>
        <end position="116"/>
    </location>
</feature>
<feature type="signal peptide" evidence="2">
    <location>
        <begin position="1"/>
        <end position="22"/>
    </location>
</feature>
<dbReference type="InterPro" id="IPR007038">
    <property type="entry name" value="HupE_UreJ"/>
</dbReference>
<feature type="transmembrane region" description="Helical" evidence="1">
    <location>
        <begin position="152"/>
        <end position="172"/>
    </location>
</feature>
<reference evidence="3" key="1">
    <citation type="submission" date="2021-12" db="EMBL/GenBank/DDBJ databases">
        <title>Enterovibrio ZSDZ35 sp. nov. and Enterovibrio ZSDZ42 sp. nov., isolated from coastal seawater in Qingdao.</title>
        <authorList>
            <person name="Zhang P."/>
        </authorList>
    </citation>
    <scope>NUCLEOTIDE SEQUENCE</scope>
    <source>
        <strain evidence="3">ZSDZ42</strain>
    </source>
</reference>
<feature type="transmembrane region" description="Helical" evidence="1">
    <location>
        <begin position="184"/>
        <end position="202"/>
    </location>
</feature>
<keyword evidence="1" id="KW-0472">Membrane</keyword>
<proteinExistence type="predicted"/>
<comment type="caution">
    <text evidence="3">The sequence shown here is derived from an EMBL/GenBank/DDBJ whole genome shotgun (WGS) entry which is preliminary data.</text>
</comment>
<protein>
    <submittedName>
        <fullName evidence="3">HupE/UreJ family protein</fullName>
    </submittedName>
</protein>
<feature type="transmembrane region" description="Helical" evidence="1">
    <location>
        <begin position="69"/>
        <end position="90"/>
    </location>
</feature>